<dbReference type="Proteomes" id="UP000070412">
    <property type="component" value="Unassembled WGS sequence"/>
</dbReference>
<evidence type="ECO:0000313" key="9">
    <source>
        <dbReference type="EMBL" id="KAF7488266.1"/>
    </source>
</evidence>
<evidence type="ECO:0000313" key="10">
    <source>
        <dbReference type="EnsemblMetazoa" id="KAF7488266.1"/>
    </source>
</evidence>
<dbReference type="EMBL" id="WVUK01000066">
    <property type="protein sequence ID" value="KAF7488266.1"/>
    <property type="molecule type" value="Genomic_DNA"/>
</dbReference>
<keyword evidence="4" id="KW-0813">Transport</keyword>
<dbReference type="InterPro" id="IPR007255">
    <property type="entry name" value="COG8"/>
</dbReference>
<evidence type="ECO:0000256" key="8">
    <source>
        <dbReference type="ARBA" id="ARBA00031347"/>
    </source>
</evidence>
<proteinExistence type="inferred from homology"/>
<dbReference type="GO" id="GO:0000139">
    <property type="term" value="C:Golgi membrane"/>
    <property type="evidence" value="ECO:0007669"/>
    <property type="project" value="UniProtKB-SubCell"/>
</dbReference>
<comment type="subcellular location">
    <subcellularLocation>
        <location evidence="1">Golgi apparatus membrane</location>
        <topology evidence="1">Peripheral membrane protein</topology>
    </subcellularLocation>
</comment>
<evidence type="ECO:0000256" key="2">
    <source>
        <dbReference type="ARBA" id="ARBA00006419"/>
    </source>
</evidence>
<dbReference type="InterPro" id="IPR016159">
    <property type="entry name" value="Cullin_repeat-like_dom_sf"/>
</dbReference>
<evidence type="ECO:0000256" key="7">
    <source>
        <dbReference type="ARBA" id="ARBA00023136"/>
    </source>
</evidence>
<dbReference type="PANTHER" id="PTHR21311">
    <property type="entry name" value="CONSERVED OLIGOMERIC GOLGI COMPLEX COMPONENT 8"/>
    <property type="match status" value="1"/>
</dbReference>
<dbReference type="SUPFAM" id="SSF74788">
    <property type="entry name" value="Cullin repeat-like"/>
    <property type="match status" value="1"/>
</dbReference>
<dbReference type="OrthoDB" id="1661054at2759"/>
<organism evidence="9">
    <name type="scientific">Sarcoptes scabiei</name>
    <name type="common">Itch mite</name>
    <name type="synonym">Acarus scabiei</name>
    <dbReference type="NCBI Taxonomy" id="52283"/>
    <lineage>
        <taxon>Eukaryota</taxon>
        <taxon>Metazoa</taxon>
        <taxon>Ecdysozoa</taxon>
        <taxon>Arthropoda</taxon>
        <taxon>Chelicerata</taxon>
        <taxon>Arachnida</taxon>
        <taxon>Acari</taxon>
        <taxon>Acariformes</taxon>
        <taxon>Sarcoptiformes</taxon>
        <taxon>Astigmata</taxon>
        <taxon>Psoroptidia</taxon>
        <taxon>Sarcoptoidea</taxon>
        <taxon>Sarcoptidae</taxon>
        <taxon>Sarcoptinae</taxon>
        <taxon>Sarcoptes</taxon>
    </lineage>
</organism>
<dbReference type="GO" id="GO:0006891">
    <property type="term" value="P:intra-Golgi vesicle-mediated transport"/>
    <property type="evidence" value="ECO:0007669"/>
    <property type="project" value="TreeGrafter"/>
</dbReference>
<evidence type="ECO:0000256" key="3">
    <source>
        <dbReference type="ARBA" id="ARBA00020983"/>
    </source>
</evidence>
<sequence>MFQDINSILDIKDIDGDIYAKALCTSGLSYVQNQSKQIEQKRNILIESKEKILYDNYDSFLRHSSISKEIIDDFQTIENSLLNLQQAIPDFKKNCDLFSCETGTISTKWENISAMLAKYPSMIEFLEIPQLLNNCIRTYYYDDAIKICDFVAKIGTKHPIAAPIFESIINDVVDCKDTMVSQITKELSGNIQLPVCLKMVQYLRDLDKFTEDQLRIHFLNCRNSWFQSELNKELSMHQNHSLNQILLFTELFRINIFDIVIQYQAIFSEIDDSTLLLPIQHEDEKVLENSVQSKIINSWLLIKIEQYLLLLKTNLEVCVSLKSNLNVEQIIENCFYFGLSMKKIGADFRPQLTILFNEFLKQRFIALIEKANARFTSSLSKSLINDEIFAVINQDFNEIQLKDFPNLINYQSDLFDSFNEIRHHVPLALVPKFTETLNNSFKTIADELQSYLKKHQFGMSGKEIQIFQRFCHQIRILLPKIDDSFKKLCPLSLISQKLGVSLSEMSKYGLSNSFQLEIKQPILELNDLIKKISPQ</sequence>
<evidence type="ECO:0000256" key="6">
    <source>
        <dbReference type="ARBA" id="ARBA00023034"/>
    </source>
</evidence>
<dbReference type="Pfam" id="PF04124">
    <property type="entry name" value="Dor1"/>
    <property type="match status" value="1"/>
</dbReference>
<evidence type="ECO:0000256" key="1">
    <source>
        <dbReference type="ARBA" id="ARBA00004395"/>
    </source>
</evidence>
<evidence type="ECO:0000313" key="11">
    <source>
        <dbReference type="Proteomes" id="UP000070412"/>
    </source>
</evidence>
<keyword evidence="5" id="KW-0653">Protein transport</keyword>
<reference evidence="10" key="3">
    <citation type="submission" date="2022-06" db="UniProtKB">
        <authorList>
            <consortium name="EnsemblMetazoa"/>
        </authorList>
    </citation>
    <scope>IDENTIFICATION</scope>
</reference>
<evidence type="ECO:0000256" key="4">
    <source>
        <dbReference type="ARBA" id="ARBA00022448"/>
    </source>
</evidence>
<name>A0A834V9B1_SARSC</name>
<comment type="similarity">
    <text evidence="2">Belongs to the COG8 family.</text>
</comment>
<dbReference type="EnsemblMetazoa" id="SSS_1464s_mrna">
    <property type="protein sequence ID" value="KAF7488266.1"/>
    <property type="gene ID" value="SSS_1464"/>
</dbReference>
<reference evidence="9" key="2">
    <citation type="submission" date="2020-01" db="EMBL/GenBank/DDBJ databases">
        <authorList>
            <person name="Korhonen P.K.K."/>
            <person name="Guangxu M.G."/>
            <person name="Wang T.W."/>
            <person name="Stroehlein A.J.S."/>
            <person name="Young N.D."/>
            <person name="Ang C.-S.A."/>
            <person name="Fernando D.W.F."/>
            <person name="Lu H.L."/>
            <person name="Taylor S.T."/>
            <person name="Ehtesham M.E.M."/>
            <person name="Najaraj S.H.N."/>
            <person name="Harsha G.H.G."/>
            <person name="Madugundu A.M."/>
            <person name="Renuse S.R."/>
            <person name="Holt D.H."/>
            <person name="Pandey A.P."/>
            <person name="Papenfuss A.P."/>
            <person name="Gasser R.B.G."/>
            <person name="Fischer K.F."/>
        </authorList>
    </citation>
    <scope>NUCLEOTIDE SEQUENCE</scope>
    <source>
        <strain evidence="9">SSS_KF_BRIS2020</strain>
    </source>
</reference>
<dbReference type="PANTHER" id="PTHR21311:SF0">
    <property type="entry name" value="CONSERVED OLIGOMERIC GOLGI COMPLEX SUBUNIT 8"/>
    <property type="match status" value="1"/>
</dbReference>
<dbReference type="GO" id="GO:0017119">
    <property type="term" value="C:Golgi transport complex"/>
    <property type="evidence" value="ECO:0007669"/>
    <property type="project" value="InterPro"/>
</dbReference>
<accession>A0A834V9B1</accession>
<evidence type="ECO:0000256" key="5">
    <source>
        <dbReference type="ARBA" id="ARBA00022927"/>
    </source>
</evidence>
<keyword evidence="6" id="KW-0333">Golgi apparatus</keyword>
<keyword evidence="7" id="KW-0472">Membrane</keyword>
<gene>
    <name evidence="9" type="ORF">SSS_1464</name>
</gene>
<keyword evidence="11" id="KW-1185">Reference proteome</keyword>
<protein>
    <recommendedName>
        <fullName evidence="3">Conserved oligomeric Golgi complex subunit 8</fullName>
    </recommendedName>
    <alternativeName>
        <fullName evidence="8">Component of oligomeric Golgi complex 8</fullName>
    </alternativeName>
</protein>
<reference evidence="11" key="1">
    <citation type="journal article" date="2020" name="PLoS Negl. Trop. Dis.">
        <title>High-quality nuclear genome for Sarcoptes scabiei-A critical resource for a neglected parasite.</title>
        <authorList>
            <person name="Korhonen P.K."/>
            <person name="Gasser R.B."/>
            <person name="Ma G."/>
            <person name="Wang T."/>
            <person name="Stroehlein A.J."/>
            <person name="Young N.D."/>
            <person name="Ang C.S."/>
            <person name="Fernando D.D."/>
            <person name="Lu H.C."/>
            <person name="Taylor S."/>
            <person name="Reynolds S.L."/>
            <person name="Mofiz E."/>
            <person name="Najaraj S.H."/>
            <person name="Gowda H."/>
            <person name="Madugundu A."/>
            <person name="Renuse S."/>
            <person name="Holt D."/>
            <person name="Pandey A."/>
            <person name="Papenfuss A.T."/>
            <person name="Fischer K."/>
        </authorList>
    </citation>
    <scope>NUCLEOTIDE SEQUENCE [LARGE SCALE GENOMIC DNA]</scope>
</reference>
<dbReference type="GO" id="GO:0015031">
    <property type="term" value="P:protein transport"/>
    <property type="evidence" value="ECO:0007669"/>
    <property type="project" value="UniProtKB-KW"/>
</dbReference>
<dbReference type="AlphaFoldDB" id="A0A834V9B1"/>